<evidence type="ECO:0000313" key="9">
    <source>
        <dbReference type="Proteomes" id="UP000593564"/>
    </source>
</evidence>
<keyword evidence="3" id="KW-0804">Transcription</keyword>
<gene>
    <name evidence="8" type="ORF">HYC85_004539</name>
</gene>
<dbReference type="EMBL" id="JACBKZ010000002">
    <property type="protein sequence ID" value="KAF5957314.1"/>
    <property type="molecule type" value="Genomic_DNA"/>
</dbReference>
<dbReference type="GO" id="GO:0001002">
    <property type="term" value="F:RNA polymerase III type 1 promoter sequence-specific DNA binding"/>
    <property type="evidence" value="ECO:0007669"/>
    <property type="project" value="TreeGrafter"/>
</dbReference>
<reference evidence="8 9" key="2">
    <citation type="submission" date="2020-07" db="EMBL/GenBank/DDBJ databases">
        <title>Genome assembly of wild tea tree DASZ reveals pedigree and selection history of tea varieties.</title>
        <authorList>
            <person name="Zhang W."/>
        </authorList>
    </citation>
    <scope>NUCLEOTIDE SEQUENCE [LARGE SCALE GENOMIC DNA]</scope>
    <source>
        <strain evidence="9">cv. G240</strain>
        <tissue evidence="8">Leaf</tissue>
    </source>
</reference>
<dbReference type="InterPro" id="IPR040454">
    <property type="entry name" value="TF_IIIC_Tfc1/Sfc1"/>
</dbReference>
<evidence type="ECO:0000256" key="1">
    <source>
        <dbReference type="ARBA" id="ARBA00004123"/>
    </source>
</evidence>
<evidence type="ECO:0000256" key="4">
    <source>
        <dbReference type="ARBA" id="ARBA00023242"/>
    </source>
</evidence>
<evidence type="ECO:0000256" key="2">
    <source>
        <dbReference type="ARBA" id="ARBA00023125"/>
    </source>
</evidence>
<evidence type="ECO:0000256" key="5">
    <source>
        <dbReference type="SAM" id="MobiDB-lite"/>
    </source>
</evidence>
<protein>
    <recommendedName>
        <fullName evidence="10">Transcription factor IIIC subunit 5 HTH domain-containing protein</fullName>
    </recommendedName>
</protein>
<evidence type="ECO:0000259" key="7">
    <source>
        <dbReference type="Pfam" id="PF17682"/>
    </source>
</evidence>
<evidence type="ECO:0008006" key="10">
    <source>
        <dbReference type="Google" id="ProtNLM"/>
    </source>
</evidence>
<evidence type="ECO:0000259" key="6">
    <source>
        <dbReference type="Pfam" id="PF09734"/>
    </source>
</evidence>
<dbReference type="Pfam" id="PF17682">
    <property type="entry name" value="Tau95_N"/>
    <property type="match status" value="1"/>
</dbReference>
<dbReference type="InterPro" id="IPR019136">
    <property type="entry name" value="TF_IIIC_su-5_HTH"/>
</dbReference>
<dbReference type="AlphaFoldDB" id="A0A7J7HYW2"/>
<keyword evidence="9" id="KW-1185">Reference proteome</keyword>
<dbReference type="InterPro" id="IPR041499">
    <property type="entry name" value="Tfc1/Sfc1_N"/>
</dbReference>
<accession>A0A7J7HYW2</accession>
<dbReference type="PANTHER" id="PTHR13230:SF5">
    <property type="entry name" value="GENERAL TRANSCRIPTION FACTOR 3C POLYPEPTIDE 5"/>
    <property type="match status" value="1"/>
</dbReference>
<dbReference type="GO" id="GO:0001003">
    <property type="term" value="F:RNA polymerase III type 2 promoter sequence-specific DNA binding"/>
    <property type="evidence" value="ECO:0007669"/>
    <property type="project" value="TreeGrafter"/>
</dbReference>
<dbReference type="GO" id="GO:0005634">
    <property type="term" value="C:nucleus"/>
    <property type="evidence" value="ECO:0007669"/>
    <property type="project" value="UniProtKB-SubCell"/>
</dbReference>
<feature type="domain" description="Transcription factor IIIC subunit 5 HTH" evidence="6">
    <location>
        <begin position="210"/>
        <end position="360"/>
    </location>
</feature>
<dbReference type="Proteomes" id="UP000593564">
    <property type="component" value="Unassembled WGS sequence"/>
</dbReference>
<sequence>MGVIKDGTISGKLPSTESFAVHYPGYPSSTTRAVETLGGNNGILKARSLQSNKLELHFRPEDPYSHPAFGELQPCNNFLLKITKKAFRNGQDAENTDRVSTCLSEDEIHLNQKSCPESVKNDQHVDECQIDSITAPTEVKAQLPEEVQDLSADIVARVSEAYYFNGMVDYQHIVAVHADVAQRKKRNWADMEPQFEKCGLMDVDQEDLMILVPPLFSIKDVPEKVVLKPTVSLSSKKKQRGVVQHRWEMDIEPSLAIDFNIKEIPKKVYWEKYIPKDSEQWDWQMALCKLFDERPIWIKSSVAERLLDKGLQFADHLLRRLLFRTAYYFSNGPFLRFWIKKGYDPRKDPESRIYQRIDFRVPPSLRSYCDANMAAGSKHRWEEICSFRVFPYKCQTSLQFFELADDHIQQEIRKPPQQATCTCATGWFSSSVLGSLRFCVAVRFLSVYPMAGAEALLKSASERFEKSKRMQIYTKELRLEEEIQQVNAELVDREDKEELNDDDDDDEDEEEEIDDDNVEEEVEPYEACEDENFAPQPCSYMGNENISKNYLQELFGSFPSGEVGGGHGLQDADNSDGEYQIYEQYSDGNYSNEDDDY</sequence>
<feature type="compositionally biased region" description="Acidic residues" evidence="5">
    <location>
        <begin position="497"/>
        <end position="532"/>
    </location>
</feature>
<dbReference type="Pfam" id="PF09734">
    <property type="entry name" value="Tau95"/>
    <property type="match status" value="1"/>
</dbReference>
<evidence type="ECO:0000313" key="8">
    <source>
        <dbReference type="EMBL" id="KAF5957314.1"/>
    </source>
</evidence>
<comment type="subcellular location">
    <subcellularLocation>
        <location evidence="1">Nucleus</location>
    </subcellularLocation>
</comment>
<dbReference type="GO" id="GO:0006384">
    <property type="term" value="P:transcription initiation at RNA polymerase III promoter"/>
    <property type="evidence" value="ECO:0007669"/>
    <property type="project" value="InterPro"/>
</dbReference>
<evidence type="ECO:0000256" key="3">
    <source>
        <dbReference type="ARBA" id="ARBA00023163"/>
    </source>
</evidence>
<dbReference type="PANTHER" id="PTHR13230">
    <property type="entry name" value="GENERAL TRANSCRIPTION FACTOR IIIC, POLYPEPTIDE 5"/>
    <property type="match status" value="1"/>
</dbReference>
<keyword evidence="4" id="KW-0539">Nucleus</keyword>
<feature type="region of interest" description="Disordered" evidence="5">
    <location>
        <begin position="488"/>
        <end position="542"/>
    </location>
</feature>
<feature type="domain" description="Transcription factor IIIC subunit Tfc1/Sfc1 triple barrel" evidence="7">
    <location>
        <begin position="20"/>
        <end position="172"/>
    </location>
</feature>
<proteinExistence type="predicted"/>
<feature type="region of interest" description="Disordered" evidence="5">
    <location>
        <begin position="556"/>
        <end position="597"/>
    </location>
</feature>
<name>A0A7J7HYW2_CAMSI</name>
<organism evidence="8 9">
    <name type="scientific">Camellia sinensis</name>
    <name type="common">Tea plant</name>
    <name type="synonym">Thea sinensis</name>
    <dbReference type="NCBI Taxonomy" id="4442"/>
    <lineage>
        <taxon>Eukaryota</taxon>
        <taxon>Viridiplantae</taxon>
        <taxon>Streptophyta</taxon>
        <taxon>Embryophyta</taxon>
        <taxon>Tracheophyta</taxon>
        <taxon>Spermatophyta</taxon>
        <taxon>Magnoliopsida</taxon>
        <taxon>eudicotyledons</taxon>
        <taxon>Gunneridae</taxon>
        <taxon>Pentapetalae</taxon>
        <taxon>asterids</taxon>
        <taxon>Ericales</taxon>
        <taxon>Theaceae</taxon>
        <taxon>Camellia</taxon>
    </lineage>
</organism>
<dbReference type="GO" id="GO:0000127">
    <property type="term" value="C:transcription factor TFIIIC complex"/>
    <property type="evidence" value="ECO:0007669"/>
    <property type="project" value="InterPro"/>
</dbReference>
<dbReference type="Gene3D" id="3.30.200.160">
    <property type="entry name" value="TFIIIC, subcomplex tauA, subunit Sfc1, barrel domain"/>
    <property type="match status" value="1"/>
</dbReference>
<keyword evidence="2" id="KW-0238">DNA-binding</keyword>
<comment type="caution">
    <text evidence="8">The sequence shown here is derived from an EMBL/GenBank/DDBJ whole genome shotgun (WGS) entry which is preliminary data.</text>
</comment>
<reference evidence="9" key="1">
    <citation type="journal article" date="2020" name="Nat. Commun.">
        <title>Genome assembly of wild tea tree DASZ reveals pedigree and selection history of tea varieties.</title>
        <authorList>
            <person name="Zhang W."/>
            <person name="Zhang Y."/>
            <person name="Qiu H."/>
            <person name="Guo Y."/>
            <person name="Wan H."/>
            <person name="Zhang X."/>
            <person name="Scossa F."/>
            <person name="Alseekh S."/>
            <person name="Zhang Q."/>
            <person name="Wang P."/>
            <person name="Xu L."/>
            <person name="Schmidt M.H."/>
            <person name="Jia X."/>
            <person name="Li D."/>
            <person name="Zhu A."/>
            <person name="Guo F."/>
            <person name="Chen W."/>
            <person name="Ni D."/>
            <person name="Usadel B."/>
            <person name="Fernie A.R."/>
            <person name="Wen W."/>
        </authorList>
    </citation>
    <scope>NUCLEOTIDE SEQUENCE [LARGE SCALE GENOMIC DNA]</scope>
    <source>
        <strain evidence="9">cv. G240</strain>
    </source>
</reference>
<dbReference type="InterPro" id="IPR042536">
    <property type="entry name" value="TFIIIC_tauA_Sfc1"/>
</dbReference>